<evidence type="ECO:0000256" key="1">
    <source>
        <dbReference type="ARBA" id="ARBA00022723"/>
    </source>
</evidence>
<keyword evidence="1" id="KW-0479">Metal-binding</keyword>
<evidence type="ECO:0000256" key="2">
    <source>
        <dbReference type="ARBA" id="ARBA00022801"/>
    </source>
</evidence>
<dbReference type="GO" id="GO:0046872">
    <property type="term" value="F:metal ion binding"/>
    <property type="evidence" value="ECO:0007669"/>
    <property type="project" value="UniProtKB-KW"/>
</dbReference>
<gene>
    <name evidence="7" type="primary">ORF39389</name>
</gene>
<keyword evidence="4" id="KW-1015">Disulfide bond</keyword>
<name>A0A0B6YXP2_9EUPU</name>
<evidence type="ECO:0000256" key="5">
    <source>
        <dbReference type="ARBA" id="ARBA00023180"/>
    </source>
</evidence>
<dbReference type="Gene3D" id="3.40.1620.60">
    <property type="match status" value="1"/>
</dbReference>
<evidence type="ECO:0000256" key="4">
    <source>
        <dbReference type="ARBA" id="ARBA00023157"/>
    </source>
</evidence>
<keyword evidence="2" id="KW-0378">Hydrolase</keyword>
<accession>A0A0B6YXP2</accession>
<evidence type="ECO:0000313" key="7">
    <source>
        <dbReference type="EMBL" id="CEK60441.1"/>
    </source>
</evidence>
<feature type="domain" description="ADAMTS cysteine-rich" evidence="6">
    <location>
        <begin position="2"/>
        <end position="64"/>
    </location>
</feature>
<reference evidence="7" key="1">
    <citation type="submission" date="2014-12" db="EMBL/GenBank/DDBJ databases">
        <title>Insight into the proteome of Arion vulgaris.</title>
        <authorList>
            <person name="Aradska J."/>
            <person name="Bulat T."/>
            <person name="Smidak R."/>
            <person name="Sarate P."/>
            <person name="Gangsoo J."/>
            <person name="Sialana F."/>
            <person name="Bilban M."/>
            <person name="Lubec G."/>
        </authorList>
    </citation>
    <scope>NUCLEOTIDE SEQUENCE</scope>
    <source>
        <tissue evidence="7">Skin</tissue>
    </source>
</reference>
<dbReference type="Pfam" id="PF17771">
    <property type="entry name" value="ADAMTS_CR_2"/>
    <property type="match status" value="1"/>
</dbReference>
<dbReference type="GO" id="GO:0016787">
    <property type="term" value="F:hydrolase activity"/>
    <property type="evidence" value="ECO:0007669"/>
    <property type="project" value="UniProtKB-KW"/>
</dbReference>
<proteinExistence type="predicted"/>
<dbReference type="AlphaFoldDB" id="A0A0B6YXP2"/>
<evidence type="ECO:0000256" key="3">
    <source>
        <dbReference type="ARBA" id="ARBA00022833"/>
    </source>
</evidence>
<organism evidence="7">
    <name type="scientific">Arion vulgaris</name>
    <dbReference type="NCBI Taxonomy" id="1028688"/>
    <lineage>
        <taxon>Eukaryota</taxon>
        <taxon>Metazoa</taxon>
        <taxon>Spiralia</taxon>
        <taxon>Lophotrochozoa</taxon>
        <taxon>Mollusca</taxon>
        <taxon>Gastropoda</taxon>
        <taxon>Heterobranchia</taxon>
        <taxon>Euthyneura</taxon>
        <taxon>Panpulmonata</taxon>
        <taxon>Eupulmonata</taxon>
        <taxon>Stylommatophora</taxon>
        <taxon>Helicina</taxon>
        <taxon>Arionoidea</taxon>
        <taxon>Arionidae</taxon>
        <taxon>Arion</taxon>
    </lineage>
</organism>
<feature type="non-terminal residue" evidence="7">
    <location>
        <position position="77"/>
    </location>
</feature>
<sequence length="77" mass="8726">MQCKLIFGNKSEYCREGNLVDIMCGQLWCRDPNKDNGCRTNTYLTALPGTECGPNRVCHLGECILDISKNTIQRQPF</sequence>
<evidence type="ECO:0000259" key="6">
    <source>
        <dbReference type="Pfam" id="PF17771"/>
    </source>
</evidence>
<dbReference type="EMBL" id="HACG01013576">
    <property type="protein sequence ID" value="CEK60441.1"/>
    <property type="molecule type" value="Transcribed_RNA"/>
</dbReference>
<dbReference type="InterPro" id="IPR041645">
    <property type="entry name" value="ADAMTS_CR_2"/>
</dbReference>
<keyword evidence="3" id="KW-0862">Zinc</keyword>
<keyword evidence="5" id="KW-0325">Glycoprotein</keyword>
<protein>
    <recommendedName>
        <fullName evidence="6">ADAMTS cysteine-rich domain-containing protein</fullName>
    </recommendedName>
</protein>